<gene>
    <name evidence="5" type="ORF">A0O34_14015</name>
</gene>
<dbReference type="InterPro" id="IPR051786">
    <property type="entry name" value="ASN_synthetase/amidase"/>
</dbReference>
<dbReference type="SUPFAM" id="SSF52402">
    <property type="entry name" value="Adenine nucleotide alpha hydrolases-like"/>
    <property type="match status" value="1"/>
</dbReference>
<dbReference type="KEGG" id="chh:A0O34_14015"/>
<dbReference type="Pfam" id="PF00733">
    <property type="entry name" value="Asn_synthase"/>
    <property type="match status" value="1"/>
</dbReference>
<organism evidence="5 6">
    <name type="scientific">Chryseobacterium glaciei</name>
    <dbReference type="NCBI Taxonomy" id="1685010"/>
    <lineage>
        <taxon>Bacteria</taxon>
        <taxon>Pseudomonadati</taxon>
        <taxon>Bacteroidota</taxon>
        <taxon>Flavobacteriia</taxon>
        <taxon>Flavobacteriales</taxon>
        <taxon>Weeksellaceae</taxon>
        <taxon>Chryseobacterium group</taxon>
        <taxon>Chryseobacterium</taxon>
    </lineage>
</organism>
<dbReference type="AlphaFoldDB" id="A0A172XXE3"/>
<dbReference type="EC" id="6.3.5.4" evidence="2"/>
<dbReference type="STRING" id="1685010.A0O34_14015"/>
<name>A0A172XXE3_9FLAO</name>
<comment type="catalytic activity">
    <reaction evidence="3">
        <text>L-aspartate + L-glutamine + ATP + H2O = L-asparagine + L-glutamate + AMP + diphosphate + H(+)</text>
        <dbReference type="Rhea" id="RHEA:12228"/>
        <dbReference type="ChEBI" id="CHEBI:15377"/>
        <dbReference type="ChEBI" id="CHEBI:15378"/>
        <dbReference type="ChEBI" id="CHEBI:29985"/>
        <dbReference type="ChEBI" id="CHEBI:29991"/>
        <dbReference type="ChEBI" id="CHEBI:30616"/>
        <dbReference type="ChEBI" id="CHEBI:33019"/>
        <dbReference type="ChEBI" id="CHEBI:58048"/>
        <dbReference type="ChEBI" id="CHEBI:58359"/>
        <dbReference type="ChEBI" id="CHEBI:456215"/>
        <dbReference type="EC" id="6.3.5.4"/>
    </reaction>
</comment>
<dbReference type="PANTHER" id="PTHR43284">
    <property type="entry name" value="ASPARAGINE SYNTHETASE (GLUTAMINE-HYDROLYZING)"/>
    <property type="match status" value="1"/>
</dbReference>
<feature type="domain" description="Asparagine synthetase" evidence="4">
    <location>
        <begin position="57"/>
        <end position="379"/>
    </location>
</feature>
<proteinExistence type="predicted"/>
<dbReference type="Proteomes" id="UP000077824">
    <property type="component" value="Chromosome"/>
</dbReference>
<protein>
    <recommendedName>
        <fullName evidence="2">asparagine synthase (glutamine-hydrolyzing)</fullName>
        <ecNumber evidence="2">6.3.5.4</ecNumber>
    </recommendedName>
</protein>
<evidence type="ECO:0000313" key="6">
    <source>
        <dbReference type="Proteomes" id="UP000077824"/>
    </source>
</evidence>
<comment type="pathway">
    <text evidence="1">Amino-acid biosynthesis; L-asparagine biosynthesis; L-asparagine from L-aspartate (L-Gln route): step 1/1.</text>
</comment>
<evidence type="ECO:0000313" key="5">
    <source>
        <dbReference type="EMBL" id="ANF51550.1"/>
    </source>
</evidence>
<dbReference type="PANTHER" id="PTHR43284:SF1">
    <property type="entry name" value="ASPARAGINE SYNTHETASE"/>
    <property type="match status" value="1"/>
</dbReference>
<evidence type="ECO:0000256" key="2">
    <source>
        <dbReference type="ARBA" id="ARBA00012737"/>
    </source>
</evidence>
<dbReference type="Gene3D" id="3.40.50.620">
    <property type="entry name" value="HUPs"/>
    <property type="match status" value="1"/>
</dbReference>
<dbReference type="InterPro" id="IPR001962">
    <property type="entry name" value="Asn_synthase"/>
</dbReference>
<evidence type="ECO:0000256" key="3">
    <source>
        <dbReference type="ARBA" id="ARBA00048741"/>
    </source>
</evidence>
<dbReference type="CDD" id="cd01991">
    <property type="entry name" value="Asn_synthase_B_C"/>
    <property type="match status" value="1"/>
</dbReference>
<sequence length="418" mass="49486">MTGHYNETFFEGILKLPASHNLIYDLNNHQFEIYKYYEIEFRKEVNELSLDESIKLFEQRFEESVRLRLRSDVKIGSALSGGLDSPYVTSIANKIIGKENNNGFTAITVGSLDKKDDESQLATIIAETLNIKHDIVTPKSDEFRDDLEDVIFMHEEPFADLSVFMQNFLMKEANKLGIKVFLDGQGADEILLGYSRYTAAFLKNHDLISNIKFLRKVKSHYDLSILEAAKTYFYFSNYYVRKFRLKRRGALLKKGYLNIINFTKLKKLTRSYKRIFELQKNEIFFFLLPDILRIEDKNSMLFSIESRLPFLDYSFVETVLSINNNYKIRDGWSKYILRRNLEKYVPDQITYNNRKIGLAPPVEHWWPRSESIYETINSSKIIQEISKKKFNFIADRDLEWRLYNIAIWEKFYNMKLEN</sequence>
<dbReference type="GO" id="GO:0004066">
    <property type="term" value="F:asparagine synthase (glutamine-hydrolyzing) activity"/>
    <property type="evidence" value="ECO:0007669"/>
    <property type="project" value="UniProtKB-EC"/>
</dbReference>
<evidence type="ECO:0000259" key="4">
    <source>
        <dbReference type="Pfam" id="PF00733"/>
    </source>
</evidence>
<reference evidence="5 6" key="1">
    <citation type="submission" date="2016-04" db="EMBL/GenBank/DDBJ databases">
        <title>Complete Genome Sequence of Chryseobacterium sp. IHBB 10212.</title>
        <authorList>
            <person name="Pal M."/>
            <person name="Swarnkar M.K."/>
            <person name="Kaushal K."/>
            <person name="Chhibber S."/>
            <person name="Singh A.K."/>
            <person name="Gulati A."/>
        </authorList>
    </citation>
    <scope>NUCLEOTIDE SEQUENCE [LARGE SCALE GENOMIC DNA]</scope>
    <source>
        <strain evidence="5 6">IHBB 10212</strain>
    </source>
</reference>
<accession>A0A172XXE3</accession>
<keyword evidence="6" id="KW-1185">Reference proteome</keyword>
<dbReference type="EMBL" id="CP015199">
    <property type="protein sequence ID" value="ANF51550.1"/>
    <property type="molecule type" value="Genomic_DNA"/>
</dbReference>
<evidence type="ECO:0000256" key="1">
    <source>
        <dbReference type="ARBA" id="ARBA00005187"/>
    </source>
</evidence>
<dbReference type="GO" id="GO:0006529">
    <property type="term" value="P:asparagine biosynthetic process"/>
    <property type="evidence" value="ECO:0007669"/>
    <property type="project" value="InterPro"/>
</dbReference>
<dbReference type="InterPro" id="IPR014729">
    <property type="entry name" value="Rossmann-like_a/b/a_fold"/>
</dbReference>